<evidence type="ECO:0000256" key="4">
    <source>
        <dbReference type="ARBA" id="ARBA00022807"/>
    </source>
</evidence>
<keyword evidence="4" id="KW-0788">Thiol protease</keyword>
<accession>A0A6N3DVK1</accession>
<dbReference type="Gene3D" id="6.10.250.3150">
    <property type="match status" value="1"/>
</dbReference>
<dbReference type="GO" id="GO:0006508">
    <property type="term" value="P:proteolysis"/>
    <property type="evidence" value="ECO:0007669"/>
    <property type="project" value="UniProtKB-KW"/>
</dbReference>
<dbReference type="PANTHER" id="PTHR47053">
    <property type="entry name" value="MUREIN DD-ENDOPEPTIDASE MEPH-RELATED"/>
    <property type="match status" value="1"/>
</dbReference>
<evidence type="ECO:0000256" key="2">
    <source>
        <dbReference type="ARBA" id="ARBA00022670"/>
    </source>
</evidence>
<dbReference type="EMBL" id="CACRUQ010000018">
    <property type="protein sequence ID" value="VYU33406.1"/>
    <property type="molecule type" value="Genomic_DNA"/>
</dbReference>
<evidence type="ECO:0000313" key="9">
    <source>
        <dbReference type="EMBL" id="VYU33406.1"/>
    </source>
</evidence>
<dbReference type="Pfam" id="PF00877">
    <property type="entry name" value="NLPC_P60"/>
    <property type="match status" value="1"/>
</dbReference>
<feature type="signal peptide" evidence="7">
    <location>
        <begin position="1"/>
        <end position="26"/>
    </location>
</feature>
<evidence type="ECO:0000256" key="3">
    <source>
        <dbReference type="ARBA" id="ARBA00022801"/>
    </source>
</evidence>
<gene>
    <name evidence="9" type="primary">mepH</name>
    <name evidence="9" type="ORF">RTLFYP15_02109</name>
</gene>
<evidence type="ECO:0000256" key="7">
    <source>
        <dbReference type="SAM" id="SignalP"/>
    </source>
</evidence>
<sequence>MKLKKVSSMILAVTLACTMTVTPVLADEVSDLKQKKQETQNQVSDLQTQLNSLMTKISDLENDLIETGEEISQTEEDLKTAQEEQEQQYAAMKLRIKYMYEEGTGTATVEKVLTSGDISSVLTQAEYSQQVHSYDRDKLEEYVATVQKVEDLKTTLETKMADLQETQTEYDAQKDELNTTITEKSSEIANLDVKIDEAVKKAAEEAAKKAAEEAAKKAAEEAAAKKAAEEAAKKNNSSSSSSNRNNSSNSSSSSSNSSSSNSSSSSSGSSSSSSSNSSSSSSSSSSPSYSADKGSIIVNAAYSQIGVPYVWGGTTPGVGLDCSGLVQYCYRQAGISIPRTSGDILAKGTIVSNPQPGDICWTSGHVAIYIGGGQMIEAQQTGVPVKVSSVRVTYYVRY</sequence>
<dbReference type="InterPro" id="IPR000064">
    <property type="entry name" value="NLP_P60_dom"/>
</dbReference>
<feature type="coiled-coil region" evidence="5">
    <location>
        <begin position="29"/>
        <end position="95"/>
    </location>
</feature>
<dbReference type="Gene3D" id="3.90.1720.10">
    <property type="entry name" value="endopeptidase domain like (from Nostoc punctiforme)"/>
    <property type="match status" value="1"/>
</dbReference>
<dbReference type="InterPro" id="IPR051202">
    <property type="entry name" value="Peptidase_C40"/>
</dbReference>
<comment type="similarity">
    <text evidence="1">Belongs to the peptidase C40 family.</text>
</comment>
<keyword evidence="2" id="KW-0645">Protease</keyword>
<keyword evidence="3 9" id="KW-0378">Hydrolase</keyword>
<dbReference type="GO" id="GO:0008234">
    <property type="term" value="F:cysteine-type peptidase activity"/>
    <property type="evidence" value="ECO:0007669"/>
    <property type="project" value="UniProtKB-KW"/>
</dbReference>
<keyword evidence="7" id="KW-0732">Signal</keyword>
<dbReference type="SUPFAM" id="SSF54001">
    <property type="entry name" value="Cysteine proteinases"/>
    <property type="match status" value="1"/>
</dbReference>
<evidence type="ECO:0000256" key="5">
    <source>
        <dbReference type="SAM" id="Coils"/>
    </source>
</evidence>
<proteinExistence type="inferred from homology"/>
<feature type="chain" id="PRO_5027101238" evidence="7">
    <location>
        <begin position="27"/>
        <end position="398"/>
    </location>
</feature>
<dbReference type="PROSITE" id="PS51935">
    <property type="entry name" value="NLPC_P60"/>
    <property type="match status" value="1"/>
</dbReference>
<dbReference type="PANTHER" id="PTHR47053:SF1">
    <property type="entry name" value="MUREIN DD-ENDOPEPTIDASE MEPH-RELATED"/>
    <property type="match status" value="1"/>
</dbReference>
<dbReference type="AlphaFoldDB" id="A0A6N3DVK1"/>
<evidence type="ECO:0000256" key="6">
    <source>
        <dbReference type="SAM" id="MobiDB-lite"/>
    </source>
</evidence>
<dbReference type="PROSITE" id="PS51257">
    <property type="entry name" value="PROKAR_LIPOPROTEIN"/>
    <property type="match status" value="1"/>
</dbReference>
<name>A0A6N3DVK1_9FIRM</name>
<evidence type="ECO:0000256" key="1">
    <source>
        <dbReference type="ARBA" id="ARBA00007074"/>
    </source>
</evidence>
<reference evidence="9" key="1">
    <citation type="submission" date="2019-11" db="EMBL/GenBank/DDBJ databases">
        <authorList>
            <person name="Feng L."/>
        </authorList>
    </citation>
    <scope>NUCLEOTIDE SEQUENCE</scope>
    <source>
        <strain evidence="9">RtorquesLFYP15</strain>
    </source>
</reference>
<keyword evidence="5" id="KW-0175">Coiled coil</keyword>
<protein>
    <submittedName>
        <fullName evidence="9">Murein DD-endopeptidase MepH</fullName>
        <ecNumber evidence="9">3.4.-.-</ecNumber>
    </submittedName>
</protein>
<evidence type="ECO:0000259" key="8">
    <source>
        <dbReference type="PROSITE" id="PS51935"/>
    </source>
</evidence>
<organism evidence="9">
    <name type="scientific">[Ruminococcus] torques</name>
    <dbReference type="NCBI Taxonomy" id="33039"/>
    <lineage>
        <taxon>Bacteria</taxon>
        <taxon>Bacillati</taxon>
        <taxon>Bacillota</taxon>
        <taxon>Clostridia</taxon>
        <taxon>Lachnospirales</taxon>
        <taxon>Lachnospiraceae</taxon>
        <taxon>Mediterraneibacter</taxon>
    </lineage>
</organism>
<dbReference type="RefSeq" id="WP_117836281.1">
    <property type="nucleotide sequence ID" value="NZ_CACRUQ010000018.1"/>
</dbReference>
<dbReference type="EC" id="3.4.-.-" evidence="9"/>
<dbReference type="InterPro" id="IPR038765">
    <property type="entry name" value="Papain-like_cys_pep_sf"/>
</dbReference>
<feature type="compositionally biased region" description="Low complexity" evidence="6">
    <location>
        <begin position="234"/>
        <end position="291"/>
    </location>
</feature>
<feature type="domain" description="NlpC/P60" evidence="8">
    <location>
        <begin position="291"/>
        <end position="398"/>
    </location>
</feature>
<feature type="region of interest" description="Disordered" evidence="6">
    <location>
        <begin position="226"/>
        <end position="291"/>
    </location>
</feature>